<sequence length="464" mass="52255">MTHKAQDSKAAELELKSAFDDFMAALQDARDTIDDPRYFPPQPTERNLAEGYRYLSGFMHHAIERCFHDDPDFPAFRNALSVYNKSTIDNADAIYFYAGIDGRKNYRVSGRTGNHSHWQAGQRSGEGPFAPQYLIFEVSNGPLSGDTGDLREVMPGYRTGFGTIDTSTLEVASDGTFELMLGPEKPAGYNGNFICTRKAPSKQSPESGDRYAEYISGRQLFYDWEHEEAIHLQIECLDTAGTRPGPLSAATAAANLRNMGRIIRGQMRFWLQFYDVILNCNQTHEDNGSPYFMPVNAYNTPNAASSDTGGGMSTNIYAGGIYDLAEDEALYIEAEFTGNPVYTSLHLGNLWGESPDYANHQSSLNLSQMYIGADGKQRWVVAHRDPGVQNWIDTTGLPRGYLSHRWAYSQLPPQAEWPKISCRVISFDAIQETFPDDQPVITLEQRREVIRGRQRHVQQRYRVF</sequence>
<dbReference type="RefSeq" id="WP_149610199.1">
    <property type="nucleotide sequence ID" value="NZ_VTUX01000002.1"/>
</dbReference>
<comment type="caution">
    <text evidence="1">The sequence shown here is derived from an EMBL/GenBank/DDBJ whole genome shotgun (WGS) entry which is preliminary data.</text>
</comment>
<dbReference type="EMBL" id="VTUX01000002">
    <property type="protein sequence ID" value="KAA1193091.1"/>
    <property type="molecule type" value="Genomic_DNA"/>
</dbReference>
<keyword evidence="2" id="KW-1185">Reference proteome</keyword>
<protein>
    <recommendedName>
        <fullName evidence="3">DUF1214 domain-containing protein</fullName>
    </recommendedName>
</protein>
<evidence type="ECO:0000313" key="2">
    <source>
        <dbReference type="Proteomes" id="UP000323708"/>
    </source>
</evidence>
<proteinExistence type="predicted"/>
<name>A0A5B0X496_9GAMM</name>
<evidence type="ECO:0008006" key="3">
    <source>
        <dbReference type="Google" id="ProtNLM"/>
    </source>
</evidence>
<accession>A0A5B0X496</accession>
<evidence type="ECO:0000313" key="1">
    <source>
        <dbReference type="EMBL" id="KAA1193091.1"/>
    </source>
</evidence>
<dbReference type="AlphaFoldDB" id="A0A5B0X496"/>
<organism evidence="1 2">
    <name type="scientific">Pseudohalioglobus sediminis</name>
    <dbReference type="NCBI Taxonomy" id="2606449"/>
    <lineage>
        <taxon>Bacteria</taxon>
        <taxon>Pseudomonadati</taxon>
        <taxon>Pseudomonadota</taxon>
        <taxon>Gammaproteobacteria</taxon>
        <taxon>Cellvibrionales</taxon>
        <taxon>Halieaceae</taxon>
        <taxon>Pseudohalioglobus</taxon>
    </lineage>
</organism>
<dbReference type="Proteomes" id="UP000323708">
    <property type="component" value="Unassembled WGS sequence"/>
</dbReference>
<gene>
    <name evidence="1" type="ORF">F0M18_04390</name>
</gene>
<reference evidence="1 2" key="1">
    <citation type="submission" date="2019-09" db="EMBL/GenBank/DDBJ databases">
        <authorList>
            <person name="Chen X.-Y."/>
        </authorList>
    </citation>
    <scope>NUCLEOTIDE SEQUENCE [LARGE SCALE GENOMIC DNA]</scope>
    <source>
        <strain evidence="1 2">NY5</strain>
    </source>
</reference>